<evidence type="ECO:0000256" key="2">
    <source>
        <dbReference type="SAM" id="SignalP"/>
    </source>
</evidence>
<dbReference type="RefSeq" id="WP_167185143.1">
    <property type="nucleotide sequence ID" value="NZ_JAASQL010000001.1"/>
</dbReference>
<evidence type="ECO:0000256" key="1">
    <source>
        <dbReference type="ARBA" id="ARBA00022729"/>
    </source>
</evidence>
<dbReference type="EMBL" id="JAASQL010000001">
    <property type="protein sequence ID" value="NIJ44684.1"/>
    <property type="molecule type" value="Genomic_DNA"/>
</dbReference>
<dbReference type="InterPro" id="IPR026444">
    <property type="entry name" value="Secre_tail"/>
</dbReference>
<accession>A0ABX0U773</accession>
<evidence type="ECO:0000313" key="4">
    <source>
        <dbReference type="Proteomes" id="UP000745859"/>
    </source>
</evidence>
<evidence type="ECO:0008006" key="5">
    <source>
        <dbReference type="Google" id="ProtNLM"/>
    </source>
</evidence>
<reference evidence="3 4" key="1">
    <citation type="submission" date="2020-03" db="EMBL/GenBank/DDBJ databases">
        <title>Genomic Encyclopedia of Type Strains, Phase IV (KMG-IV): sequencing the most valuable type-strain genomes for metagenomic binning, comparative biology and taxonomic classification.</title>
        <authorList>
            <person name="Goeker M."/>
        </authorList>
    </citation>
    <scope>NUCLEOTIDE SEQUENCE [LARGE SCALE GENOMIC DNA]</scope>
    <source>
        <strain evidence="3 4">DSM 101599</strain>
    </source>
</reference>
<comment type="caution">
    <text evidence="3">The sequence shown here is derived from an EMBL/GenBank/DDBJ whole genome shotgun (WGS) entry which is preliminary data.</text>
</comment>
<keyword evidence="1 2" id="KW-0732">Signal</keyword>
<feature type="signal peptide" evidence="2">
    <location>
        <begin position="1"/>
        <end position="21"/>
    </location>
</feature>
<proteinExistence type="predicted"/>
<protein>
    <recommendedName>
        <fullName evidence="5">Por secretion system C-terminal sorting domain-containing protein</fullName>
    </recommendedName>
</protein>
<keyword evidence="4" id="KW-1185">Reference proteome</keyword>
<evidence type="ECO:0000313" key="3">
    <source>
        <dbReference type="EMBL" id="NIJ44684.1"/>
    </source>
</evidence>
<name>A0ABX0U773_9FLAO</name>
<organism evidence="3 4">
    <name type="scientific">Wenyingzhuangia heitensis</name>
    <dbReference type="NCBI Taxonomy" id="1487859"/>
    <lineage>
        <taxon>Bacteria</taxon>
        <taxon>Pseudomonadati</taxon>
        <taxon>Bacteroidota</taxon>
        <taxon>Flavobacteriia</taxon>
        <taxon>Flavobacteriales</taxon>
        <taxon>Flavobacteriaceae</taxon>
        <taxon>Wenyingzhuangia</taxon>
    </lineage>
</organism>
<dbReference type="Proteomes" id="UP000745859">
    <property type="component" value="Unassembled WGS sequence"/>
</dbReference>
<dbReference type="NCBIfam" id="TIGR04183">
    <property type="entry name" value="Por_Secre_tail"/>
    <property type="match status" value="1"/>
</dbReference>
<gene>
    <name evidence="3" type="ORF">FHR24_001123</name>
</gene>
<feature type="chain" id="PRO_5045146020" description="Por secretion system C-terminal sorting domain-containing protein" evidence="2">
    <location>
        <begin position="22"/>
        <end position="198"/>
    </location>
</feature>
<sequence length="198" mass="21029">MKKKLLLVLLLAISFVTISNAQTTITKDPSITGNFTLDQGDNIRFEIGSVLGSLATLTCTSAPIGVNTVDFTANLSVGNTLFYDKEITIAGEYVFSYAFGLDTNIFTMTAEATTLSTGSIKKSSDFTVSYNSNSGTLTINNLDVSKVKGVSVLNTLGTTVYSSKILGSSIDLTSVTNGMYILVIELESSTITKKIIKG</sequence>